<dbReference type="Proteomes" id="UP000062768">
    <property type="component" value="Chromosome I"/>
</dbReference>
<dbReference type="InterPro" id="IPR019235">
    <property type="entry name" value="DUF2178_TM"/>
</dbReference>
<dbReference type="GeneID" id="26738770"/>
<keyword evidence="1" id="KW-0472">Membrane</keyword>
<dbReference type="EMBL" id="CP006933">
    <property type="protein sequence ID" value="AIS32653.1"/>
    <property type="molecule type" value="Genomic_DNA"/>
</dbReference>
<reference evidence="2" key="1">
    <citation type="submission" date="2013-12" db="EMBL/GenBank/DDBJ databases">
        <title>The complete genome sequence of Methanobacterium sp. BRM9.</title>
        <authorList>
            <consortium name="Pastoral Greenhouse Gas Research Consortium"/>
            <person name="Kelly W.J."/>
            <person name="Leahy S.C."/>
            <person name="Perry R."/>
            <person name="Li D."/>
            <person name="Altermann E."/>
            <person name="Lambie S.C."/>
            <person name="Attwood G.T."/>
        </authorList>
    </citation>
    <scope>NUCLEOTIDE SEQUENCE [LARGE SCALE GENOMIC DNA]</scope>
    <source>
        <strain evidence="2">BRM9</strain>
    </source>
</reference>
<gene>
    <name evidence="2" type="ORF">BRM9_1845</name>
    <name evidence="3" type="ORF">MB9_0511</name>
</gene>
<keyword evidence="1" id="KW-0812">Transmembrane</keyword>
<protein>
    <submittedName>
        <fullName evidence="3">Putative membrane protein</fullName>
    </submittedName>
</protein>
<dbReference type="OrthoDB" id="70484at2157"/>
<accession>A0A089ZIN8</accession>
<dbReference type="STRING" id="2162.BRM9_1845"/>
<reference evidence="3" key="2">
    <citation type="submission" date="2014-09" db="EMBL/GenBank/DDBJ databases">
        <authorList>
            <person name="Bishop-Lilly K.A."/>
            <person name="Broomall S.M."/>
            <person name="Chain P.S."/>
            <person name="Chertkov O."/>
            <person name="Coyne S.R."/>
            <person name="Daligault H.E."/>
            <person name="Davenport K.W."/>
            <person name="Erkkila T."/>
            <person name="Frey K.G."/>
            <person name="Gibbons H.S."/>
            <person name="Gu W."/>
            <person name="Jaissle J."/>
            <person name="Johnson S.L."/>
            <person name="Koroleva G.I."/>
            <person name="Ladner J.T."/>
            <person name="Lo C.-C."/>
            <person name="Minogue T.D."/>
            <person name="Munk C."/>
            <person name="Palacios G.F."/>
            <person name="Redden C.L."/>
            <person name="Rosenzweig C.N."/>
            <person name="Scholz M.B."/>
            <person name="Teshima H."/>
            <person name="Xu Y."/>
        </authorList>
    </citation>
    <scope>NUCLEOTIDE SEQUENCE</scope>
    <source>
        <strain evidence="3">Mb9</strain>
    </source>
</reference>
<keyword evidence="5" id="KW-1185">Reference proteome</keyword>
<proteinExistence type="predicted"/>
<dbReference type="KEGG" id="mfc:BRM9_1845"/>
<dbReference type="RefSeq" id="WP_048085565.1">
    <property type="nucleotide sequence ID" value="NZ_CALCVY010000268.1"/>
</dbReference>
<evidence type="ECO:0000256" key="1">
    <source>
        <dbReference type="SAM" id="Phobius"/>
    </source>
</evidence>
<evidence type="ECO:0000313" key="3">
    <source>
        <dbReference type="EMBL" id="CEL24158.1"/>
    </source>
</evidence>
<organism evidence="2 4">
    <name type="scientific">Methanobacterium formicicum</name>
    <dbReference type="NCBI Taxonomy" id="2162"/>
    <lineage>
        <taxon>Archaea</taxon>
        <taxon>Methanobacteriati</taxon>
        <taxon>Methanobacteriota</taxon>
        <taxon>Methanomada group</taxon>
        <taxon>Methanobacteria</taxon>
        <taxon>Methanobacteriales</taxon>
        <taxon>Methanobacteriaceae</taxon>
        <taxon>Methanobacterium</taxon>
    </lineage>
</organism>
<dbReference type="EMBL" id="LN734822">
    <property type="protein sequence ID" value="CEL24158.1"/>
    <property type="molecule type" value="Genomic_DNA"/>
</dbReference>
<name>A0A089ZIN8_METFO</name>
<feature type="transmembrane region" description="Helical" evidence="1">
    <location>
        <begin position="83"/>
        <end position="104"/>
    </location>
</feature>
<keyword evidence="1" id="KW-1133">Transmembrane helix</keyword>
<dbReference type="PATRIC" id="fig|2162.10.peg.531"/>
<sequence>MNLKTIRIILTAASGLGTVLWVSGMILANIYLVAAALLMLVVIIPVAYSNRNNMKEIFQGKDAAVVDDERTQMINERASNMTMGVYLAVMLYIAVIIVTMRNVYPQYTVVGYALFLSLLFALALYAFARWYYTRKY</sequence>
<dbReference type="Pfam" id="PF09946">
    <property type="entry name" value="DUF2178"/>
    <property type="match status" value="1"/>
</dbReference>
<dbReference type="AlphaFoldDB" id="A0A089ZIN8"/>
<feature type="transmembrane region" description="Helical" evidence="1">
    <location>
        <begin position="7"/>
        <end position="24"/>
    </location>
</feature>
<evidence type="ECO:0000313" key="5">
    <source>
        <dbReference type="Proteomes" id="UP000062768"/>
    </source>
</evidence>
<feature type="transmembrane region" description="Helical" evidence="1">
    <location>
        <begin position="110"/>
        <end position="132"/>
    </location>
</feature>
<dbReference type="Proteomes" id="UP000029661">
    <property type="component" value="Chromosome"/>
</dbReference>
<evidence type="ECO:0000313" key="2">
    <source>
        <dbReference type="EMBL" id="AIS32653.1"/>
    </source>
</evidence>
<evidence type="ECO:0000313" key="4">
    <source>
        <dbReference type="Proteomes" id="UP000029661"/>
    </source>
</evidence>
<feature type="transmembrane region" description="Helical" evidence="1">
    <location>
        <begin position="30"/>
        <end position="48"/>
    </location>
</feature>